<dbReference type="Proteomes" id="UP000232149">
    <property type="component" value="Unassembled WGS sequence"/>
</dbReference>
<dbReference type="PROSITE" id="PS50088">
    <property type="entry name" value="ANK_REPEAT"/>
    <property type="match status" value="1"/>
</dbReference>
<dbReference type="PANTHER" id="PTHR44207">
    <property type="entry name" value="SURFACE ANTIGEN BSPA-LIKE-RELATED"/>
    <property type="match status" value="1"/>
</dbReference>
<gene>
    <name evidence="2" type="ORF">CH376_23260</name>
</gene>
<evidence type="ECO:0000313" key="3">
    <source>
        <dbReference type="Proteomes" id="UP000232149"/>
    </source>
</evidence>
<dbReference type="SUPFAM" id="SSF48403">
    <property type="entry name" value="Ankyrin repeat"/>
    <property type="match status" value="1"/>
</dbReference>
<dbReference type="Pfam" id="PF00023">
    <property type="entry name" value="Ank"/>
    <property type="match status" value="1"/>
</dbReference>
<evidence type="ECO:0000313" key="2">
    <source>
        <dbReference type="EMBL" id="PJZ59520.1"/>
    </source>
</evidence>
<keyword evidence="3" id="KW-1185">Reference proteome</keyword>
<name>A0ABX4NS61_9LEPT</name>
<sequence length="307" mass="35185">MILNLRKRKIKKDKVALLAILIFLLLTLNVCSTSLEELIRENENKKVVSILEEEKNWNYITECEYPLHIASRLKKIELLKILIKKGADVNHRSLGCPQESILNIDGIVISKDRFFTATHTALSQSANIEVAEILINAGANPNTGGYRQNNPSGTGLAFYQSPLSVAILDRKYDLAKYLIQKGASLEIYNPLTGENELELWFLSVGIRSKKDKEFFQFLKSRGLKKITAPSRIFSEKEDQNRSYIHISTKSETIGSISKLREDKSFETDLVYSDPEKRTFHSSEFIWKDSGQNLHAWILQRRLILKKR</sequence>
<dbReference type="InterPro" id="IPR036770">
    <property type="entry name" value="Ankyrin_rpt-contain_sf"/>
</dbReference>
<accession>A0ABX4NS61</accession>
<dbReference type="SMART" id="SM00248">
    <property type="entry name" value="ANK"/>
    <property type="match status" value="3"/>
</dbReference>
<dbReference type="RefSeq" id="WP_100788531.1">
    <property type="nucleotide sequence ID" value="NZ_NPDU01000122.1"/>
</dbReference>
<dbReference type="Gene3D" id="1.25.40.20">
    <property type="entry name" value="Ankyrin repeat-containing domain"/>
    <property type="match status" value="1"/>
</dbReference>
<dbReference type="PROSITE" id="PS50297">
    <property type="entry name" value="ANK_REP_REGION"/>
    <property type="match status" value="1"/>
</dbReference>
<reference evidence="2 3" key="1">
    <citation type="submission" date="2017-07" db="EMBL/GenBank/DDBJ databases">
        <title>Leptospira spp. isolated from tropical soils.</title>
        <authorList>
            <person name="Thibeaux R."/>
            <person name="Iraola G."/>
            <person name="Ferres I."/>
            <person name="Bierque E."/>
            <person name="Girault D."/>
            <person name="Soupe-Gilbert M.-E."/>
            <person name="Picardeau M."/>
            <person name="Goarant C."/>
        </authorList>
    </citation>
    <scope>NUCLEOTIDE SEQUENCE [LARGE SCALE GENOMIC DNA]</scope>
    <source>
        <strain evidence="2 3">FH2-B-D1</strain>
    </source>
</reference>
<comment type="caution">
    <text evidence="2">The sequence shown here is derived from an EMBL/GenBank/DDBJ whole genome shotgun (WGS) entry which is preliminary data.</text>
</comment>
<feature type="repeat" description="ANK" evidence="1">
    <location>
        <begin position="62"/>
        <end position="94"/>
    </location>
</feature>
<protein>
    <recommendedName>
        <fullName evidence="4">Ankyrin repeat domain-containing protein</fullName>
    </recommendedName>
</protein>
<proteinExistence type="predicted"/>
<organism evidence="2 3">
    <name type="scientific">Leptospira adleri</name>
    <dbReference type="NCBI Taxonomy" id="2023186"/>
    <lineage>
        <taxon>Bacteria</taxon>
        <taxon>Pseudomonadati</taxon>
        <taxon>Spirochaetota</taxon>
        <taxon>Spirochaetia</taxon>
        <taxon>Leptospirales</taxon>
        <taxon>Leptospiraceae</taxon>
        <taxon>Leptospira</taxon>
    </lineage>
</organism>
<keyword evidence="1" id="KW-0040">ANK repeat</keyword>
<evidence type="ECO:0000256" key="1">
    <source>
        <dbReference type="PROSITE-ProRule" id="PRU00023"/>
    </source>
</evidence>
<dbReference type="EMBL" id="NPDU01000122">
    <property type="protein sequence ID" value="PJZ59520.1"/>
    <property type="molecule type" value="Genomic_DNA"/>
</dbReference>
<dbReference type="InterPro" id="IPR002110">
    <property type="entry name" value="Ankyrin_rpt"/>
</dbReference>
<dbReference type="PANTHER" id="PTHR44207:SF2">
    <property type="entry name" value="REPEAT PROTEIN, PUTATIVE-RELATED"/>
    <property type="match status" value="1"/>
</dbReference>
<evidence type="ECO:0008006" key="4">
    <source>
        <dbReference type="Google" id="ProtNLM"/>
    </source>
</evidence>